<evidence type="ECO:0000313" key="2">
    <source>
        <dbReference type="Proteomes" id="UP000054549"/>
    </source>
</evidence>
<reference evidence="1 2" key="1">
    <citation type="submission" date="2014-04" db="EMBL/GenBank/DDBJ databases">
        <title>Evolutionary Origins and Diversification of the Mycorrhizal Mutualists.</title>
        <authorList>
            <consortium name="DOE Joint Genome Institute"/>
            <consortium name="Mycorrhizal Genomics Consortium"/>
            <person name="Kohler A."/>
            <person name="Kuo A."/>
            <person name="Nagy L.G."/>
            <person name="Floudas D."/>
            <person name="Copeland A."/>
            <person name="Barry K.W."/>
            <person name="Cichocki N."/>
            <person name="Veneault-Fourrey C."/>
            <person name="LaButti K."/>
            <person name="Lindquist E.A."/>
            <person name="Lipzen A."/>
            <person name="Lundell T."/>
            <person name="Morin E."/>
            <person name="Murat C."/>
            <person name="Riley R."/>
            <person name="Ohm R."/>
            <person name="Sun H."/>
            <person name="Tunlid A."/>
            <person name="Henrissat B."/>
            <person name="Grigoriev I.V."/>
            <person name="Hibbett D.S."/>
            <person name="Martin F."/>
        </authorList>
    </citation>
    <scope>NUCLEOTIDE SEQUENCE [LARGE SCALE GENOMIC DNA]</scope>
    <source>
        <strain evidence="1 2">Koide BX008</strain>
    </source>
</reference>
<gene>
    <name evidence="1" type="ORF">M378DRAFT_158939</name>
</gene>
<dbReference type="HOGENOM" id="CLU_2922164_0_0_1"/>
<protein>
    <submittedName>
        <fullName evidence="1">Uncharacterized protein</fullName>
    </submittedName>
</protein>
<keyword evidence="2" id="KW-1185">Reference proteome</keyword>
<name>A0A0C2XE69_AMAMK</name>
<dbReference type="Proteomes" id="UP000054549">
    <property type="component" value="Unassembled WGS sequence"/>
</dbReference>
<dbReference type="InParanoid" id="A0A0C2XE69"/>
<accession>A0A0C2XE69</accession>
<proteinExistence type="predicted"/>
<organism evidence="1 2">
    <name type="scientific">Amanita muscaria (strain Koide BX008)</name>
    <dbReference type="NCBI Taxonomy" id="946122"/>
    <lineage>
        <taxon>Eukaryota</taxon>
        <taxon>Fungi</taxon>
        <taxon>Dikarya</taxon>
        <taxon>Basidiomycota</taxon>
        <taxon>Agaricomycotina</taxon>
        <taxon>Agaricomycetes</taxon>
        <taxon>Agaricomycetidae</taxon>
        <taxon>Agaricales</taxon>
        <taxon>Pluteineae</taxon>
        <taxon>Amanitaceae</taxon>
        <taxon>Amanita</taxon>
    </lineage>
</organism>
<evidence type="ECO:0000313" key="1">
    <source>
        <dbReference type="EMBL" id="KIL67751.1"/>
    </source>
</evidence>
<dbReference type="AlphaFoldDB" id="A0A0C2XE69"/>
<dbReference type="EMBL" id="KN818230">
    <property type="protein sequence ID" value="KIL67751.1"/>
    <property type="molecule type" value="Genomic_DNA"/>
</dbReference>
<sequence>MPFHEAMLISIVLGASDPILHEVALTHAGIVRARDFLGHPFRGNLTHSAIQVTTQVYSVFM</sequence>